<keyword evidence="5" id="KW-0687">Ribonucleoprotein</keyword>
<comment type="similarity">
    <text evidence="2">Belongs to the mitochondrion-specific ribosomal protein mL43 family.</text>
</comment>
<comment type="subcellular location">
    <subcellularLocation>
        <location evidence="1">Mitochondrion</location>
    </subcellularLocation>
</comment>
<evidence type="ECO:0000256" key="2">
    <source>
        <dbReference type="ARBA" id="ARBA00006073"/>
    </source>
</evidence>
<dbReference type="Pfam" id="PF05047">
    <property type="entry name" value="L51_S25_CI-B8"/>
    <property type="match status" value="1"/>
</dbReference>
<dbReference type="AlphaFoldDB" id="A0AAV0YTP9"/>
<dbReference type="FunFam" id="3.40.30.10:FF:000175">
    <property type="entry name" value="54S ribosomal protein L51, mitochondrial"/>
    <property type="match status" value="1"/>
</dbReference>
<dbReference type="PANTHER" id="PTHR21396:SF2">
    <property type="entry name" value="LARGE RIBOSOMAL SUBUNIT PROTEIN ML43"/>
    <property type="match status" value="1"/>
</dbReference>
<dbReference type="EMBL" id="OX451736">
    <property type="protein sequence ID" value="CAI8587417.1"/>
    <property type="molecule type" value="Genomic_DNA"/>
</dbReference>
<dbReference type="PANTHER" id="PTHR21396">
    <property type="entry name" value="39S RIBOSOMAL PROTEIN L43"/>
    <property type="match status" value="1"/>
</dbReference>
<dbReference type="InterPro" id="IPR007741">
    <property type="entry name" value="Ribosomal_mL43/mS25/NADH_DH"/>
</dbReference>
<evidence type="ECO:0000256" key="6">
    <source>
        <dbReference type="ARBA" id="ARBA00035188"/>
    </source>
</evidence>
<reference evidence="8 9" key="1">
    <citation type="submission" date="2023-01" db="EMBL/GenBank/DDBJ databases">
        <authorList>
            <person name="Kreplak J."/>
        </authorList>
    </citation>
    <scope>NUCLEOTIDE SEQUENCE [LARGE SCALE GENOMIC DNA]</scope>
</reference>
<dbReference type="InterPro" id="IPR036249">
    <property type="entry name" value="Thioredoxin-like_sf"/>
</dbReference>
<keyword evidence="9" id="KW-1185">Reference proteome</keyword>
<proteinExistence type="inferred from homology"/>
<evidence type="ECO:0000259" key="7">
    <source>
        <dbReference type="SMART" id="SM00916"/>
    </source>
</evidence>
<gene>
    <name evidence="8" type="ORF">VFH_I298640</name>
</gene>
<keyword evidence="4" id="KW-0496">Mitochondrion</keyword>
<evidence type="ECO:0000256" key="5">
    <source>
        <dbReference type="ARBA" id="ARBA00023274"/>
    </source>
</evidence>
<keyword evidence="3" id="KW-0689">Ribosomal protein</keyword>
<evidence type="ECO:0000256" key="4">
    <source>
        <dbReference type="ARBA" id="ARBA00023128"/>
    </source>
</evidence>
<dbReference type="GO" id="GO:0003735">
    <property type="term" value="F:structural constituent of ribosome"/>
    <property type="evidence" value="ECO:0007669"/>
    <property type="project" value="InterPro"/>
</dbReference>
<name>A0AAV0YTP9_VICFA</name>
<sequence length="111" mass="12713">MALRGVWQLKKLVVSYSDWGGSSKGIRAFMESNPQLEVATEMIRGQHPHLKAFYKNHNDRVVCVKNMDPEEILLHATRLRNALGRKVIKLRTRHVTKHPSVQGTWSTALKL</sequence>
<evidence type="ECO:0000256" key="1">
    <source>
        <dbReference type="ARBA" id="ARBA00004173"/>
    </source>
</evidence>
<dbReference type="InterPro" id="IPR039927">
    <property type="entry name" value="Ribosomal_mL43"/>
</dbReference>
<dbReference type="GO" id="GO:0005762">
    <property type="term" value="C:mitochondrial large ribosomal subunit"/>
    <property type="evidence" value="ECO:0007669"/>
    <property type="project" value="TreeGrafter"/>
</dbReference>
<evidence type="ECO:0000256" key="3">
    <source>
        <dbReference type="ARBA" id="ARBA00022980"/>
    </source>
</evidence>
<evidence type="ECO:0000313" key="8">
    <source>
        <dbReference type="EMBL" id="CAI8587417.1"/>
    </source>
</evidence>
<dbReference type="Proteomes" id="UP001157006">
    <property type="component" value="Chromosome 1L"/>
</dbReference>
<dbReference type="Gene3D" id="3.40.30.10">
    <property type="entry name" value="Glutaredoxin"/>
    <property type="match status" value="1"/>
</dbReference>
<accession>A0AAV0YTP9</accession>
<evidence type="ECO:0000313" key="9">
    <source>
        <dbReference type="Proteomes" id="UP001157006"/>
    </source>
</evidence>
<dbReference type="SUPFAM" id="SSF52833">
    <property type="entry name" value="Thioredoxin-like"/>
    <property type="match status" value="1"/>
</dbReference>
<protein>
    <recommendedName>
        <fullName evidence="6">Large ribosomal subunit protein mL43</fullName>
    </recommendedName>
</protein>
<dbReference type="SMART" id="SM00916">
    <property type="entry name" value="L51_S25_CI-B8"/>
    <property type="match status" value="1"/>
</dbReference>
<dbReference type="GO" id="GO:0032543">
    <property type="term" value="P:mitochondrial translation"/>
    <property type="evidence" value="ECO:0007669"/>
    <property type="project" value="InterPro"/>
</dbReference>
<feature type="domain" description="Ribosomal protein/NADH dehydrogenase" evidence="7">
    <location>
        <begin position="18"/>
        <end position="83"/>
    </location>
</feature>
<organism evidence="8 9">
    <name type="scientific">Vicia faba</name>
    <name type="common">Broad bean</name>
    <name type="synonym">Faba vulgaris</name>
    <dbReference type="NCBI Taxonomy" id="3906"/>
    <lineage>
        <taxon>Eukaryota</taxon>
        <taxon>Viridiplantae</taxon>
        <taxon>Streptophyta</taxon>
        <taxon>Embryophyta</taxon>
        <taxon>Tracheophyta</taxon>
        <taxon>Spermatophyta</taxon>
        <taxon>Magnoliopsida</taxon>
        <taxon>eudicotyledons</taxon>
        <taxon>Gunneridae</taxon>
        <taxon>Pentapetalae</taxon>
        <taxon>rosids</taxon>
        <taxon>fabids</taxon>
        <taxon>Fabales</taxon>
        <taxon>Fabaceae</taxon>
        <taxon>Papilionoideae</taxon>
        <taxon>50 kb inversion clade</taxon>
        <taxon>NPAAA clade</taxon>
        <taxon>Hologalegina</taxon>
        <taxon>IRL clade</taxon>
        <taxon>Fabeae</taxon>
        <taxon>Vicia</taxon>
    </lineage>
</organism>